<dbReference type="Pfam" id="PF09997">
    <property type="entry name" value="DUF2238"/>
    <property type="match status" value="1"/>
</dbReference>
<dbReference type="AlphaFoldDB" id="A0A1F8DV77"/>
<comment type="caution">
    <text evidence="2">The sequence shown here is derived from an EMBL/GenBank/DDBJ whole genome shotgun (WGS) entry which is preliminary data.</text>
</comment>
<dbReference type="EMBL" id="MGIP01000001">
    <property type="protein sequence ID" value="OGM92510.1"/>
    <property type="molecule type" value="Genomic_DNA"/>
</dbReference>
<dbReference type="STRING" id="1802555.A2755_00235"/>
<evidence type="ECO:0000256" key="1">
    <source>
        <dbReference type="SAM" id="Phobius"/>
    </source>
</evidence>
<keyword evidence="1" id="KW-0472">Membrane</keyword>
<gene>
    <name evidence="2" type="ORF">A2755_00235</name>
</gene>
<proteinExistence type="predicted"/>
<evidence type="ECO:0008006" key="4">
    <source>
        <dbReference type="Google" id="ProtNLM"/>
    </source>
</evidence>
<reference evidence="2 3" key="1">
    <citation type="journal article" date="2016" name="Nat. Commun.">
        <title>Thousands of microbial genomes shed light on interconnected biogeochemical processes in an aquifer system.</title>
        <authorList>
            <person name="Anantharaman K."/>
            <person name="Brown C.T."/>
            <person name="Hug L.A."/>
            <person name="Sharon I."/>
            <person name="Castelle C.J."/>
            <person name="Probst A.J."/>
            <person name="Thomas B.C."/>
            <person name="Singh A."/>
            <person name="Wilkins M.J."/>
            <person name="Karaoz U."/>
            <person name="Brodie E.L."/>
            <person name="Williams K.H."/>
            <person name="Hubbard S.S."/>
            <person name="Banfield J.F."/>
        </authorList>
    </citation>
    <scope>NUCLEOTIDE SEQUENCE [LARGE SCALE GENOMIC DNA]</scope>
</reference>
<feature type="transmembrane region" description="Helical" evidence="1">
    <location>
        <begin position="88"/>
        <end position="106"/>
    </location>
</feature>
<keyword evidence="1" id="KW-1133">Transmembrane helix</keyword>
<name>A0A1F8DV77_9BACT</name>
<keyword evidence="1" id="KW-0812">Transmembrane</keyword>
<protein>
    <recommendedName>
        <fullName evidence="4">DUF2238 domain-containing protein</fullName>
    </recommendedName>
</protein>
<feature type="transmembrane region" description="Helical" evidence="1">
    <location>
        <begin position="57"/>
        <end position="76"/>
    </location>
</feature>
<dbReference type="InterPro" id="IPR014509">
    <property type="entry name" value="YjdF-like"/>
</dbReference>
<accession>A0A1F8DV77</accession>
<evidence type="ECO:0000313" key="3">
    <source>
        <dbReference type="Proteomes" id="UP000177029"/>
    </source>
</evidence>
<dbReference type="Proteomes" id="UP000177029">
    <property type="component" value="Unassembled WGS sequence"/>
</dbReference>
<evidence type="ECO:0000313" key="2">
    <source>
        <dbReference type="EMBL" id="OGM92510.1"/>
    </source>
</evidence>
<feature type="transmembrane region" description="Helical" evidence="1">
    <location>
        <begin position="142"/>
        <end position="159"/>
    </location>
</feature>
<sequence>MKNSRLDTLLIVFLVLFALLASTEFFGDGLLPEYKFIQNSRCFTLFGCNEGFFGYDAFNHVVGGIVWTILVVWLISRYPRVNILHNNFWKSFFVLVSTIALVHVFWELYEYLLDVLDTHLTRRPLHPDELAQPGAADTTGDLVFGFIGSVLGVLFVRVADRSALFFHLSPEPDADKN</sequence>
<organism evidence="2 3">
    <name type="scientific">Candidatus Wolfebacteria bacterium RIFCSPHIGHO2_01_FULL_48_22</name>
    <dbReference type="NCBI Taxonomy" id="1802555"/>
    <lineage>
        <taxon>Bacteria</taxon>
        <taxon>Candidatus Wolfeibacteriota</taxon>
    </lineage>
</organism>